<name>A0ABN6RNE3_9DEIO</name>
<organism evidence="1 2">
    <name type="scientific">Deinococcus aetherius</name>
    <dbReference type="NCBI Taxonomy" id="200252"/>
    <lineage>
        <taxon>Bacteria</taxon>
        <taxon>Thermotogati</taxon>
        <taxon>Deinococcota</taxon>
        <taxon>Deinococci</taxon>
        <taxon>Deinococcales</taxon>
        <taxon>Deinococcaceae</taxon>
        <taxon>Deinococcus</taxon>
    </lineage>
</organism>
<dbReference type="Proteomes" id="UP001064971">
    <property type="component" value="Plasmid pDAETH-2"/>
</dbReference>
<dbReference type="EMBL" id="AP026562">
    <property type="protein sequence ID" value="BDP44355.1"/>
    <property type="molecule type" value="Genomic_DNA"/>
</dbReference>
<sequence>MTEDPDLPTPAARARVASLVLITALTAGPGAASVPPPSSVSPTLQAQVEAQPYRIGDWAGFRPLAVTSLDILMLGEAGEADTGDLDLARPLLTVAVSASPSPAVVAREAFARRALEFVPFVSGIVAQSAGTVRRGGAEWHETVGRARSPSDREVVVFQSIRFGAPGTPYLRVVGLAPLETRDDVLPRFRLLARSITPR</sequence>
<evidence type="ECO:0000313" key="2">
    <source>
        <dbReference type="Proteomes" id="UP001064971"/>
    </source>
</evidence>
<reference evidence="1" key="1">
    <citation type="submission" date="2022-07" db="EMBL/GenBank/DDBJ databases">
        <title>Complete Genome Sequence of the Radioresistant Bacterium Deinococcus aetherius ST0316, Isolated from the Air Dust collected in Lower Stratosphere above Japan.</title>
        <authorList>
            <person name="Satoh K."/>
            <person name="Hagiwara K."/>
            <person name="Katsumata K."/>
            <person name="Kubo A."/>
            <person name="Yokobori S."/>
            <person name="Yamagishi A."/>
            <person name="Oono Y."/>
            <person name="Narumi I."/>
        </authorList>
    </citation>
    <scope>NUCLEOTIDE SEQUENCE</scope>
    <source>
        <strain evidence="1">ST0316</strain>
        <plasmid evidence="1">pDAETH-2</plasmid>
    </source>
</reference>
<protein>
    <recommendedName>
        <fullName evidence="3">DUF1795 domain-containing protein</fullName>
    </recommendedName>
</protein>
<evidence type="ECO:0008006" key="3">
    <source>
        <dbReference type="Google" id="ProtNLM"/>
    </source>
</evidence>
<geneLocation type="plasmid" evidence="1 2">
    <name>pDAETH-2</name>
</geneLocation>
<accession>A0ABN6RNE3</accession>
<evidence type="ECO:0000313" key="1">
    <source>
        <dbReference type="EMBL" id="BDP44355.1"/>
    </source>
</evidence>
<keyword evidence="2" id="KW-1185">Reference proteome</keyword>
<dbReference type="RefSeq" id="WP_264778201.1">
    <property type="nucleotide sequence ID" value="NZ_AP026562.1"/>
</dbReference>
<gene>
    <name evidence="1" type="ORF">DAETH_43240</name>
</gene>
<proteinExistence type="predicted"/>
<keyword evidence="1" id="KW-0614">Plasmid</keyword>